<dbReference type="EMBL" id="QKSB01000002">
    <property type="protein sequence ID" value="PZE17788.1"/>
    <property type="molecule type" value="Genomic_DNA"/>
</dbReference>
<dbReference type="RefSeq" id="WP_111061939.1">
    <property type="nucleotide sequence ID" value="NZ_JBHUCU010000002.1"/>
</dbReference>
<dbReference type="OrthoDB" id="598035at2"/>
<gene>
    <name evidence="2" type="ORF">DNU06_03990</name>
</gene>
<evidence type="ECO:0000313" key="3">
    <source>
        <dbReference type="Proteomes" id="UP000249248"/>
    </source>
</evidence>
<organism evidence="2 3">
    <name type="scientific">Putridiphycobacter roseus</name>
    <dbReference type="NCBI Taxonomy" id="2219161"/>
    <lineage>
        <taxon>Bacteria</taxon>
        <taxon>Pseudomonadati</taxon>
        <taxon>Bacteroidota</taxon>
        <taxon>Flavobacteriia</taxon>
        <taxon>Flavobacteriales</taxon>
        <taxon>Crocinitomicaceae</taxon>
        <taxon>Putridiphycobacter</taxon>
    </lineage>
</organism>
<keyword evidence="1" id="KW-0472">Membrane</keyword>
<keyword evidence="1" id="KW-1133">Transmembrane helix</keyword>
<protein>
    <submittedName>
        <fullName evidence="2">YtxH domain-containing protein</fullName>
    </submittedName>
</protein>
<keyword evidence="3" id="KW-1185">Reference proteome</keyword>
<evidence type="ECO:0000256" key="1">
    <source>
        <dbReference type="SAM" id="Phobius"/>
    </source>
</evidence>
<sequence>MESNTSKVILAAGAGVAMGVIAGILFAPAKGTETRDLLKGKAEEVKDQIKNKVNSFEPADILASLKKRVAEGLVEGKDEVKAALLAEIKALQAEIEKS</sequence>
<accession>A0A2W1NSY4</accession>
<dbReference type="Proteomes" id="UP000249248">
    <property type="component" value="Unassembled WGS sequence"/>
</dbReference>
<proteinExistence type="predicted"/>
<name>A0A2W1NSY4_9FLAO</name>
<dbReference type="InterPro" id="IPR024623">
    <property type="entry name" value="YtxH"/>
</dbReference>
<dbReference type="AlphaFoldDB" id="A0A2W1NSY4"/>
<evidence type="ECO:0000313" key="2">
    <source>
        <dbReference type="EMBL" id="PZE17788.1"/>
    </source>
</evidence>
<feature type="transmembrane region" description="Helical" evidence="1">
    <location>
        <begin position="6"/>
        <end position="29"/>
    </location>
</feature>
<comment type="caution">
    <text evidence="2">The sequence shown here is derived from an EMBL/GenBank/DDBJ whole genome shotgun (WGS) entry which is preliminary data.</text>
</comment>
<dbReference type="Pfam" id="PF12732">
    <property type="entry name" value="YtxH"/>
    <property type="match status" value="1"/>
</dbReference>
<reference evidence="2 3" key="1">
    <citation type="submission" date="2018-06" db="EMBL/GenBank/DDBJ databases">
        <title>The draft genome sequence of Crocinitomix sp. SM1701.</title>
        <authorList>
            <person name="Zhang X."/>
        </authorList>
    </citation>
    <scope>NUCLEOTIDE SEQUENCE [LARGE SCALE GENOMIC DNA]</scope>
    <source>
        <strain evidence="2 3">SM1701</strain>
    </source>
</reference>
<keyword evidence="1" id="KW-0812">Transmembrane</keyword>